<reference evidence="9" key="1">
    <citation type="submission" date="2021-01" db="EMBL/GenBank/DDBJ databases">
        <title>Whole genome shotgun sequence of Virgisporangium aurantiacum NBRC 16421.</title>
        <authorList>
            <person name="Komaki H."/>
            <person name="Tamura T."/>
        </authorList>
    </citation>
    <scope>NUCLEOTIDE SEQUENCE</scope>
    <source>
        <strain evidence="9">NBRC 16421</strain>
    </source>
</reference>
<proteinExistence type="predicted"/>
<comment type="pathway">
    <text evidence="1 7">Cell wall biogenesis; peptidoglycan biosynthesis.</text>
</comment>
<dbReference type="Gene3D" id="2.60.40.3710">
    <property type="match status" value="1"/>
</dbReference>
<keyword evidence="3 7" id="KW-0133">Cell shape</keyword>
<dbReference type="InterPro" id="IPR050979">
    <property type="entry name" value="LD-transpeptidase"/>
</dbReference>
<dbReference type="UniPathway" id="UPA00219"/>
<dbReference type="GO" id="GO:0071972">
    <property type="term" value="F:peptidoglycan L,D-transpeptidase activity"/>
    <property type="evidence" value="ECO:0007669"/>
    <property type="project" value="TreeGrafter"/>
</dbReference>
<dbReference type="GO" id="GO:0005576">
    <property type="term" value="C:extracellular region"/>
    <property type="evidence" value="ECO:0007669"/>
    <property type="project" value="TreeGrafter"/>
</dbReference>
<dbReference type="Proteomes" id="UP000612585">
    <property type="component" value="Unassembled WGS sequence"/>
</dbReference>
<feature type="active site" description="Proton donor/acceptor" evidence="7">
    <location>
        <position position="323"/>
    </location>
</feature>
<sequence>MTLGAAALATAVLLTAAGCGGDKPKWYGADGKPNTETPAEAPVNVAVTAPAEGATNVPAATEIAYTTDGATSTVELTDAAGNKIDGALRADKSSWVPGKMLTWGTQYTAKITGTSASGKSESKTVTFTTMAKPGSTGKASTVIGDNQTLGVGMPIIVSFSNDIAKDQRANVQKRLFVTSNPPQEGIWYWWNNKEVHFRPKEYWQAGTTLSVRAAIGGLLMGNNRYGSQDLTINTKVGSRIIMEADNATKQMTVTKDGQLLRTIPVSFGKKATPSASGNFVIMIKNEWEWFDSASFGVPNDSADGYRTKVYYPQRITWDGEYIHSAPWSEGDQGRRNVSHGCTNISAANAQWLYGVTQIGDPVIIKGTEEHVKWQNGWTDWDITWTEYVKGSAIPYVPPAVAPSAGPSTSGSASPSASTN</sequence>
<dbReference type="GO" id="GO:0008360">
    <property type="term" value="P:regulation of cell shape"/>
    <property type="evidence" value="ECO:0007669"/>
    <property type="project" value="UniProtKB-UniRule"/>
</dbReference>
<organism evidence="9 10">
    <name type="scientific">Virgisporangium aurantiacum</name>
    <dbReference type="NCBI Taxonomy" id="175570"/>
    <lineage>
        <taxon>Bacteria</taxon>
        <taxon>Bacillati</taxon>
        <taxon>Actinomycetota</taxon>
        <taxon>Actinomycetes</taxon>
        <taxon>Micromonosporales</taxon>
        <taxon>Micromonosporaceae</taxon>
        <taxon>Virgisporangium</taxon>
    </lineage>
</organism>
<dbReference type="Gene3D" id="2.40.440.10">
    <property type="entry name" value="L,D-transpeptidase catalytic domain-like"/>
    <property type="match status" value="1"/>
</dbReference>
<keyword evidence="4 7" id="KW-0573">Peptidoglycan synthesis</keyword>
<evidence type="ECO:0000256" key="1">
    <source>
        <dbReference type="ARBA" id="ARBA00004752"/>
    </source>
</evidence>
<dbReference type="InterPro" id="IPR038063">
    <property type="entry name" value="Transpep_catalytic_dom"/>
</dbReference>
<evidence type="ECO:0000313" key="10">
    <source>
        <dbReference type="Proteomes" id="UP000612585"/>
    </source>
</evidence>
<protein>
    <recommendedName>
        <fullName evidence="8">L,D-TPase catalytic domain-containing protein</fullName>
    </recommendedName>
</protein>
<dbReference type="InterPro" id="IPR041280">
    <property type="entry name" value="Big_10"/>
</dbReference>
<evidence type="ECO:0000256" key="2">
    <source>
        <dbReference type="ARBA" id="ARBA00022679"/>
    </source>
</evidence>
<dbReference type="PROSITE" id="PS52029">
    <property type="entry name" value="LD_TPASE"/>
    <property type="match status" value="1"/>
</dbReference>
<evidence type="ECO:0000256" key="4">
    <source>
        <dbReference type="ARBA" id="ARBA00022984"/>
    </source>
</evidence>
<evidence type="ECO:0000259" key="8">
    <source>
        <dbReference type="PROSITE" id="PS52029"/>
    </source>
</evidence>
<comment type="caution">
    <text evidence="9">The sequence shown here is derived from an EMBL/GenBank/DDBJ whole genome shotgun (WGS) entry which is preliminary data.</text>
</comment>
<keyword evidence="2" id="KW-0808">Transferase</keyword>
<gene>
    <name evidence="9" type="ORF">Vau01_052410</name>
</gene>
<dbReference type="CDD" id="cd13432">
    <property type="entry name" value="LDT_IgD_like_2"/>
    <property type="match status" value="1"/>
</dbReference>
<keyword evidence="6 7" id="KW-0961">Cell wall biogenesis/degradation</keyword>
<dbReference type="CDD" id="cd16913">
    <property type="entry name" value="YkuD_like"/>
    <property type="match status" value="1"/>
</dbReference>
<evidence type="ECO:0000256" key="3">
    <source>
        <dbReference type="ARBA" id="ARBA00022960"/>
    </source>
</evidence>
<dbReference type="PANTHER" id="PTHR30582:SF2">
    <property type="entry name" value="L,D-TRANSPEPTIDASE YCIB-RELATED"/>
    <property type="match status" value="1"/>
</dbReference>
<feature type="domain" description="L,D-TPase catalytic" evidence="8">
    <location>
        <begin position="240"/>
        <end position="365"/>
    </location>
</feature>
<dbReference type="InterPro" id="IPR005490">
    <property type="entry name" value="LD_TPept_cat_dom"/>
</dbReference>
<dbReference type="PANTHER" id="PTHR30582">
    <property type="entry name" value="L,D-TRANSPEPTIDASE"/>
    <property type="match status" value="1"/>
</dbReference>
<dbReference type="GO" id="GO:0071555">
    <property type="term" value="P:cell wall organization"/>
    <property type="evidence" value="ECO:0007669"/>
    <property type="project" value="UniProtKB-UniRule"/>
</dbReference>
<dbReference type="Gene3D" id="2.60.40.3780">
    <property type="match status" value="1"/>
</dbReference>
<dbReference type="GO" id="GO:0018104">
    <property type="term" value="P:peptidoglycan-protein cross-linking"/>
    <property type="evidence" value="ECO:0007669"/>
    <property type="project" value="TreeGrafter"/>
</dbReference>
<dbReference type="SUPFAM" id="SSF141523">
    <property type="entry name" value="L,D-transpeptidase catalytic domain-like"/>
    <property type="match status" value="1"/>
</dbReference>
<dbReference type="EMBL" id="BOPG01000033">
    <property type="protein sequence ID" value="GIJ57725.1"/>
    <property type="molecule type" value="Genomic_DNA"/>
</dbReference>
<evidence type="ECO:0000256" key="7">
    <source>
        <dbReference type="PROSITE-ProRule" id="PRU01373"/>
    </source>
</evidence>
<dbReference type="Pfam" id="PF17964">
    <property type="entry name" value="Big_10"/>
    <property type="match status" value="1"/>
</dbReference>
<name>A0A8J3ZA24_9ACTN</name>
<dbReference type="RefSeq" id="WP_239151855.1">
    <property type="nucleotide sequence ID" value="NZ_BOPG01000033.1"/>
</dbReference>
<evidence type="ECO:0000256" key="5">
    <source>
        <dbReference type="ARBA" id="ARBA00023315"/>
    </source>
</evidence>
<feature type="active site" description="Nucleophile" evidence="7">
    <location>
        <position position="341"/>
    </location>
</feature>
<keyword evidence="5" id="KW-0012">Acyltransferase</keyword>
<dbReference type="AlphaFoldDB" id="A0A8J3ZA24"/>
<accession>A0A8J3ZA24</accession>
<dbReference type="Pfam" id="PF03734">
    <property type="entry name" value="YkuD"/>
    <property type="match status" value="1"/>
</dbReference>
<keyword evidence="10" id="KW-1185">Reference proteome</keyword>
<evidence type="ECO:0000256" key="6">
    <source>
        <dbReference type="ARBA" id="ARBA00023316"/>
    </source>
</evidence>
<evidence type="ECO:0000313" key="9">
    <source>
        <dbReference type="EMBL" id="GIJ57725.1"/>
    </source>
</evidence>
<dbReference type="GO" id="GO:0016746">
    <property type="term" value="F:acyltransferase activity"/>
    <property type="evidence" value="ECO:0007669"/>
    <property type="project" value="UniProtKB-KW"/>
</dbReference>